<dbReference type="EMBL" id="MCFH01000035">
    <property type="protein sequence ID" value="ORX46458.1"/>
    <property type="molecule type" value="Genomic_DNA"/>
</dbReference>
<dbReference type="EMBL" id="MCFH01000134">
    <property type="protein sequence ID" value="ORX37499.1"/>
    <property type="molecule type" value="Genomic_DNA"/>
</dbReference>
<evidence type="ECO:0000313" key="1">
    <source>
        <dbReference type="EMBL" id="ORX37499.1"/>
    </source>
</evidence>
<keyword evidence="3" id="KW-1185">Reference proteome</keyword>
<dbReference type="AlphaFoldDB" id="A0A1Y1V3M5"/>
<protein>
    <recommendedName>
        <fullName evidence="4">Right handed beta helix domain-containing protein</fullName>
    </recommendedName>
</protein>
<gene>
    <name evidence="2" type="ORF">BCR36DRAFT_405730</name>
    <name evidence="1" type="ORF">BCR36DRAFT_407670</name>
</gene>
<evidence type="ECO:0000313" key="3">
    <source>
        <dbReference type="Proteomes" id="UP000193719"/>
    </source>
</evidence>
<reference evidence="2 3" key="2">
    <citation type="submission" date="2016-08" db="EMBL/GenBank/DDBJ databases">
        <title>Pervasive Adenine N6-methylation of Active Genes in Fungi.</title>
        <authorList>
            <consortium name="DOE Joint Genome Institute"/>
            <person name="Mondo S.J."/>
            <person name="Dannebaum R.O."/>
            <person name="Kuo R.C."/>
            <person name="Labutti K."/>
            <person name="Haridas S."/>
            <person name="Kuo A."/>
            <person name="Salamov A."/>
            <person name="Ahrendt S.R."/>
            <person name="Lipzen A."/>
            <person name="Sullivan W."/>
            <person name="Andreopoulos W.B."/>
            <person name="Clum A."/>
            <person name="Lindquist E."/>
            <person name="Daum C."/>
            <person name="Ramamoorthy G.K."/>
            <person name="Gryganskyi A."/>
            <person name="Culley D."/>
            <person name="Magnuson J.K."/>
            <person name="James T.Y."/>
            <person name="O'Malley M.A."/>
            <person name="Stajich J.E."/>
            <person name="Spatafora J.W."/>
            <person name="Visel A."/>
            <person name="Grigoriev I.V."/>
        </authorList>
    </citation>
    <scope>NUCLEOTIDE SEQUENCE [LARGE SCALE GENOMIC DNA]</scope>
    <source>
        <strain evidence="2">Finn</strain>
        <strain evidence="3">finn</strain>
    </source>
</reference>
<evidence type="ECO:0008006" key="4">
    <source>
        <dbReference type="Google" id="ProtNLM"/>
    </source>
</evidence>
<proteinExistence type="predicted"/>
<sequence length="317" mass="37092">MANIVKEEYAIEINVNVNITFVGSKNGTMLDYSNVLCKRWLFFYDEKGETVQFRNIIFNSYFTENTYTPLITATSYYNNNLYMKFDNCTFQNHNYYIFEFDVSCTYTKHLDPSFVFTNCNFYNNTEKIVNAINNHDKVVYPTLYECLMIKWDHCNFINNNSLFYIDHTKLLFNECYFSGMQKDTDEYNPAIFINSDSGYDFVEIKNSKFEDIHANSLYPLINAKTLILDIENTIFSNCHTAYGFLFDITNKFNDQGYIKIRNSTFINNDTIFSGSDCKINIVDSKFSNIISNSNFPAISYSKNSIINISNTEFNNLQ</sequence>
<evidence type="ECO:0000313" key="2">
    <source>
        <dbReference type="EMBL" id="ORX46458.1"/>
    </source>
</evidence>
<dbReference type="Proteomes" id="UP000193719">
    <property type="component" value="Unassembled WGS sequence"/>
</dbReference>
<name>A0A1Y1V3M5_9FUNG</name>
<dbReference type="OrthoDB" id="2175565at2759"/>
<organism evidence="2 3">
    <name type="scientific">Piromyces finnis</name>
    <dbReference type="NCBI Taxonomy" id="1754191"/>
    <lineage>
        <taxon>Eukaryota</taxon>
        <taxon>Fungi</taxon>
        <taxon>Fungi incertae sedis</taxon>
        <taxon>Chytridiomycota</taxon>
        <taxon>Chytridiomycota incertae sedis</taxon>
        <taxon>Neocallimastigomycetes</taxon>
        <taxon>Neocallimastigales</taxon>
        <taxon>Neocallimastigaceae</taxon>
        <taxon>Piromyces</taxon>
    </lineage>
</organism>
<accession>A0A1Y1V3M5</accession>
<reference evidence="2 3" key="1">
    <citation type="submission" date="2016-08" db="EMBL/GenBank/DDBJ databases">
        <title>Genomes of anaerobic fungi encode conserved fungal cellulosomes for biomass hydrolysis.</title>
        <authorList>
            <consortium name="DOE Joint Genome Institute"/>
            <person name="Haitjema C.H."/>
            <person name="Gilmore S.P."/>
            <person name="Henske J.K."/>
            <person name="Solomon K.V."/>
            <person name="De Groot R."/>
            <person name="Kuo A."/>
            <person name="Mondo S.J."/>
            <person name="Salamov A.A."/>
            <person name="Labutti K."/>
            <person name="Zhao Z."/>
            <person name="Chiniquy J."/>
            <person name="Barry K."/>
            <person name="Brewer H.M."/>
            <person name="Purvine S.O."/>
            <person name="Wright A.T."/>
            <person name="Boxma B."/>
            <person name="Van Alen T."/>
            <person name="Hackstein J.H."/>
            <person name="Baker S.E."/>
            <person name="Grigoriev I.V."/>
            <person name="O'Malley M.A."/>
        </authorList>
    </citation>
    <scope>NUCLEOTIDE SEQUENCE [LARGE SCALE GENOMIC DNA]</scope>
    <source>
        <strain evidence="2">Finn</strain>
        <strain evidence="3">finn</strain>
    </source>
</reference>
<comment type="caution">
    <text evidence="2">The sequence shown here is derived from an EMBL/GenBank/DDBJ whole genome shotgun (WGS) entry which is preliminary data.</text>
</comment>